<evidence type="ECO:0000313" key="7">
    <source>
        <dbReference type="Proteomes" id="UP000504637"/>
    </source>
</evidence>
<comment type="function">
    <text evidence="5">Non-catalytic subunit of the queuine tRNA-ribosyltransferase (TGT) that catalyzes the base-exchange of a guanine (G) residue with queuine (Q) at position 34 (anticodon wobble position) in tRNAs with GU(N) anticodons (tRNA-Asp, -Asn, -His and -Tyr), resulting in the hypermodified nucleoside queuosine (7-(((4,5-cis-dihydroxy-2-cyclopenten-1-yl)amino)methyl)-7-deazaguanosine).</text>
</comment>
<reference evidence="8" key="2">
    <citation type="submission" date="2020-04" db="EMBL/GenBank/DDBJ databases">
        <authorList>
            <consortium name="NCBI Genome Project"/>
        </authorList>
    </citation>
    <scope>NUCLEOTIDE SEQUENCE</scope>
    <source>
        <strain evidence="8">CBS 342.82</strain>
    </source>
</reference>
<sequence length="432" mass="48752">MAQALFEQSTEATKHRMFNVIKSLKRARLGCLQLEGRRPFETPHFLGITSRGIIPHITQDNFEHQTDISGVYVALEDFIERAPKNVPPLYQYRDANKSSPLRRFIALPEKTLLVLGARRTPPVAAALSNSNTDSTVSVCTSVGFRTLETDHYARAVETLQADIIIGLGDIPYERTLGSKRIETATDRNIQWLEDHIALRKSSSPTTAGSSSVLFASLLPVRCYQQRFFVDHLAERFSDQISGLAIFSTDTLEDLPEELEYLPRLALTSPNSPHQVLRQISLGMDILTMPFITTATDAGIALQFDFPIRKEAHQDAATDVQSLPLGLDMWSAEHVVDLSPLSEGCKCYACTAHHRAFIQHLLMAKEMLGWVLIQIHNHHVLERFFHGIRESLAAETFEHDVIDFTRKYESHLPEKTGQGPRYVFKADHAREQR</sequence>
<feature type="binding site" evidence="5">
    <location>
        <position position="344"/>
    </location>
    <ligand>
        <name>Zn(2+)</name>
        <dbReference type="ChEBI" id="CHEBI:29105"/>
    </ligand>
</feature>
<dbReference type="PANTHER" id="PTHR46064:SF1">
    <property type="entry name" value="QUEUINE TRNA-RIBOSYLTRANSFERASE ACCESSORY SUBUNIT 2"/>
    <property type="match status" value="1"/>
</dbReference>
<dbReference type="RefSeq" id="XP_033459598.1">
    <property type="nucleotide sequence ID" value="XM_033599652.1"/>
</dbReference>
<evidence type="ECO:0000256" key="2">
    <source>
        <dbReference type="ARBA" id="ARBA00022694"/>
    </source>
</evidence>
<accession>A0A6J3M6R7</accession>
<dbReference type="InterPro" id="IPR028592">
    <property type="entry name" value="QTRTD1"/>
</dbReference>
<dbReference type="InterPro" id="IPR050852">
    <property type="entry name" value="Queuine_tRNA-ribosyltrfase"/>
</dbReference>
<comment type="subunit">
    <text evidence="5">Heterodimer of a catalytic subunit and an accessory subunit.</text>
</comment>
<comment type="subcellular location">
    <subcellularLocation>
        <location evidence="5">Cytoplasm</location>
    </subcellularLocation>
</comment>
<dbReference type="PANTHER" id="PTHR46064">
    <property type="entry name" value="QUEUINE TRNA-RIBOSYLTRANSFERASE ACCESSORY SUBUNIT 2"/>
    <property type="match status" value="1"/>
</dbReference>
<keyword evidence="1 5" id="KW-0963">Cytoplasm</keyword>
<evidence type="ECO:0000256" key="3">
    <source>
        <dbReference type="ARBA" id="ARBA00022723"/>
    </source>
</evidence>
<dbReference type="Pfam" id="PF01702">
    <property type="entry name" value="TGT"/>
    <property type="match status" value="1"/>
</dbReference>
<keyword evidence="7" id="KW-1185">Reference proteome</keyword>
<protein>
    <recommendedName>
        <fullName evidence="5">Queuine tRNA-ribosyltransferase accessory subunit 2</fullName>
    </recommendedName>
    <alternativeName>
        <fullName evidence="5">Queuine tRNA-ribosyltransferase domain-containing protein 1</fullName>
    </alternativeName>
</protein>
<reference evidence="8" key="3">
    <citation type="submission" date="2025-08" db="UniProtKB">
        <authorList>
            <consortium name="RefSeq"/>
        </authorList>
    </citation>
    <scope>IDENTIFICATION</scope>
    <source>
        <strain evidence="8">CBS 342.82</strain>
    </source>
</reference>
<name>A0A6J3M6R7_9PEZI</name>
<dbReference type="GO" id="GO:0006400">
    <property type="term" value="P:tRNA modification"/>
    <property type="evidence" value="ECO:0007669"/>
    <property type="project" value="InterPro"/>
</dbReference>
<dbReference type="SUPFAM" id="SSF51713">
    <property type="entry name" value="tRNA-guanine transglycosylase"/>
    <property type="match status" value="1"/>
</dbReference>
<evidence type="ECO:0000256" key="1">
    <source>
        <dbReference type="ARBA" id="ARBA00022490"/>
    </source>
</evidence>
<feature type="binding site" evidence="5">
    <location>
        <position position="349"/>
    </location>
    <ligand>
        <name>Zn(2+)</name>
        <dbReference type="ChEBI" id="CHEBI:29105"/>
    </ligand>
</feature>
<dbReference type="NCBIfam" id="TIGR00449">
    <property type="entry name" value="tgt_general"/>
    <property type="match status" value="1"/>
</dbReference>
<reference evidence="8" key="1">
    <citation type="submission" date="2020-01" db="EMBL/GenBank/DDBJ databases">
        <authorList>
            <consortium name="DOE Joint Genome Institute"/>
            <person name="Haridas S."/>
            <person name="Albert R."/>
            <person name="Binder M."/>
            <person name="Bloem J."/>
            <person name="Labutti K."/>
            <person name="Salamov A."/>
            <person name="Andreopoulos B."/>
            <person name="Baker S.E."/>
            <person name="Barry K."/>
            <person name="Bills G."/>
            <person name="Bluhm B.H."/>
            <person name="Cannon C."/>
            <person name="Castanera R."/>
            <person name="Culley D.E."/>
            <person name="Daum C."/>
            <person name="Ezra D."/>
            <person name="Gonzalez J.B."/>
            <person name="Henrissat B."/>
            <person name="Kuo A."/>
            <person name="Liang C."/>
            <person name="Lipzen A."/>
            <person name="Lutzoni F."/>
            <person name="Magnuson J."/>
            <person name="Mondo S."/>
            <person name="Nolan M."/>
            <person name="Ohm R."/>
            <person name="Pangilinan J."/>
            <person name="Park H.-J."/>
            <person name="Ramirez L."/>
            <person name="Alfaro M."/>
            <person name="Sun H."/>
            <person name="Tritt A."/>
            <person name="Yoshinaga Y."/>
            <person name="Zwiers L.-H."/>
            <person name="Turgeon B.G."/>
            <person name="Goodwin S.B."/>
            <person name="Spatafora J.W."/>
            <person name="Crous P.W."/>
            <person name="Grigoriev I.V."/>
        </authorList>
    </citation>
    <scope>NUCLEOTIDE SEQUENCE</scope>
    <source>
        <strain evidence="8">CBS 342.82</strain>
    </source>
</reference>
<evidence type="ECO:0000259" key="6">
    <source>
        <dbReference type="Pfam" id="PF01702"/>
    </source>
</evidence>
<dbReference type="GO" id="GO:0005737">
    <property type="term" value="C:cytoplasm"/>
    <property type="evidence" value="ECO:0007669"/>
    <property type="project" value="UniProtKB-SubCell"/>
</dbReference>
<proteinExistence type="inferred from homology"/>
<gene>
    <name evidence="8" type="ORF">K489DRAFT_210957</name>
</gene>
<dbReference type="AlphaFoldDB" id="A0A6J3M6R7"/>
<dbReference type="Gene3D" id="3.20.20.105">
    <property type="entry name" value="Queuine tRNA-ribosyltransferase-like"/>
    <property type="match status" value="1"/>
</dbReference>
<feature type="domain" description="tRNA-guanine(15) transglycosylase-like" evidence="6">
    <location>
        <begin position="26"/>
        <end position="408"/>
    </location>
</feature>
<feature type="binding site" evidence="5">
    <location>
        <position position="375"/>
    </location>
    <ligand>
        <name>Zn(2+)</name>
        <dbReference type="ChEBI" id="CHEBI:29105"/>
    </ligand>
</feature>
<dbReference type="Proteomes" id="UP000504637">
    <property type="component" value="Unplaced"/>
</dbReference>
<dbReference type="InterPro" id="IPR036511">
    <property type="entry name" value="TGT-like_sf"/>
</dbReference>
<comment type="cofactor">
    <cofactor evidence="5">
        <name>Zn(2+)</name>
        <dbReference type="ChEBI" id="CHEBI:29105"/>
    </cofactor>
    <text evidence="5">Binds 1 zinc ion per subunit.</text>
</comment>
<keyword evidence="2 5" id="KW-0819">tRNA processing</keyword>
<keyword evidence="4 5" id="KW-0862">Zinc</keyword>
<dbReference type="OrthoDB" id="27601at2759"/>
<organism evidence="8">
    <name type="scientific">Dissoconium aciculare CBS 342.82</name>
    <dbReference type="NCBI Taxonomy" id="1314786"/>
    <lineage>
        <taxon>Eukaryota</taxon>
        <taxon>Fungi</taxon>
        <taxon>Dikarya</taxon>
        <taxon>Ascomycota</taxon>
        <taxon>Pezizomycotina</taxon>
        <taxon>Dothideomycetes</taxon>
        <taxon>Dothideomycetidae</taxon>
        <taxon>Mycosphaerellales</taxon>
        <taxon>Dissoconiaceae</taxon>
        <taxon>Dissoconium</taxon>
    </lineage>
</organism>
<evidence type="ECO:0000256" key="4">
    <source>
        <dbReference type="ARBA" id="ARBA00022833"/>
    </source>
</evidence>
<dbReference type="GeneID" id="54357451"/>
<dbReference type="HAMAP" id="MF_03043">
    <property type="entry name" value="QTRT2"/>
    <property type="match status" value="1"/>
</dbReference>
<dbReference type="GO" id="GO:0008479">
    <property type="term" value="F:tRNA-guanosine(34) queuine transglycosylase activity"/>
    <property type="evidence" value="ECO:0007669"/>
    <property type="project" value="UniProtKB-UniRule"/>
</dbReference>
<comment type="similarity">
    <text evidence="5">Belongs to the queuine tRNA-ribosyltransferase family. QTRT2 subfamily.</text>
</comment>
<dbReference type="InterPro" id="IPR002616">
    <property type="entry name" value="tRNA_ribo_trans-like"/>
</dbReference>
<evidence type="ECO:0000256" key="5">
    <source>
        <dbReference type="HAMAP-Rule" id="MF_03043"/>
    </source>
</evidence>
<evidence type="ECO:0000313" key="8">
    <source>
        <dbReference type="RefSeq" id="XP_033459598.1"/>
    </source>
</evidence>
<feature type="binding site" evidence="5">
    <location>
        <position position="346"/>
    </location>
    <ligand>
        <name>Zn(2+)</name>
        <dbReference type="ChEBI" id="CHEBI:29105"/>
    </ligand>
</feature>
<dbReference type="GO" id="GO:0046872">
    <property type="term" value="F:metal ion binding"/>
    <property type="evidence" value="ECO:0007669"/>
    <property type="project" value="UniProtKB-KW"/>
</dbReference>
<keyword evidence="3 5" id="KW-0479">Metal-binding</keyword>